<feature type="compositionally biased region" description="Low complexity" evidence="1">
    <location>
        <begin position="18"/>
        <end position="36"/>
    </location>
</feature>
<feature type="region of interest" description="Disordered" evidence="1">
    <location>
        <begin position="257"/>
        <end position="327"/>
    </location>
</feature>
<keyword evidence="2" id="KW-0496">Mitochondrion</keyword>
<proteinExistence type="predicted"/>
<evidence type="ECO:0000313" key="2">
    <source>
        <dbReference type="EMBL" id="SPQ96096.1"/>
    </source>
</evidence>
<dbReference type="EMBL" id="OVEO01000005">
    <property type="protein sequence ID" value="SPQ96096.1"/>
    <property type="molecule type" value="Genomic_DNA"/>
</dbReference>
<name>A0A3P3Y7E3_PLABS</name>
<dbReference type="Proteomes" id="UP000290189">
    <property type="component" value="Unassembled WGS sequence"/>
</dbReference>
<sequence length="327" mass="35844">MQQWCRAECRSPEPVGWSSPKGSRPGTPPGSSSLPSATKPLGHPMCNNNASCRRARQLTRTLMQIQRRLQESEWRRHQSDRRVQYLRDLIRSSNDSGLKHKADAQTIMNVTVTPMRSVDAAEPVPNDPDTVTRLRKLVEAFQAEIIANTAEIKHLRQRLAFNAVEQHLAAEWSKDAFPNVAPPPKPAHSIKDTAVIAVCGEPILEGAPTSIPRSRAASSSTVAYTSLHPTISTVRRKPAAPGTNPISVSGASVRLGNQAAAPDWSQAQGLNSAPATVTRPARRRTATMLEWPAAGRRTAANRRPSTSAIQHRAPFDDSWSRTSRVHR</sequence>
<geneLocation type="mitochondrion" evidence="2"/>
<feature type="region of interest" description="Disordered" evidence="1">
    <location>
        <begin position="1"/>
        <end position="48"/>
    </location>
</feature>
<gene>
    <name evidence="2" type="ORF">PLBR_LOCUS3311</name>
</gene>
<reference evidence="2 3" key="1">
    <citation type="submission" date="2018-03" db="EMBL/GenBank/DDBJ databases">
        <authorList>
            <person name="Fogelqvist J."/>
        </authorList>
    </citation>
    <scope>NUCLEOTIDE SEQUENCE [LARGE SCALE GENOMIC DNA]</scope>
</reference>
<evidence type="ECO:0000313" key="3">
    <source>
        <dbReference type="Proteomes" id="UP000290189"/>
    </source>
</evidence>
<evidence type="ECO:0000256" key="1">
    <source>
        <dbReference type="SAM" id="MobiDB-lite"/>
    </source>
</evidence>
<protein>
    <submittedName>
        <fullName evidence="2">Uncharacterized protein</fullName>
    </submittedName>
</protein>
<organism evidence="2 3">
    <name type="scientific">Plasmodiophora brassicae</name>
    <name type="common">Clubroot disease agent</name>
    <dbReference type="NCBI Taxonomy" id="37360"/>
    <lineage>
        <taxon>Eukaryota</taxon>
        <taxon>Sar</taxon>
        <taxon>Rhizaria</taxon>
        <taxon>Endomyxa</taxon>
        <taxon>Phytomyxea</taxon>
        <taxon>Plasmodiophorida</taxon>
        <taxon>Plasmodiophoridae</taxon>
        <taxon>Plasmodiophora</taxon>
    </lineage>
</organism>
<dbReference type="AlphaFoldDB" id="A0A3P3Y7E3"/>
<accession>A0A3P3Y7E3</accession>